<sequence>MEEAPQSEAAQALEILRRFKLACEDPAFRASVRRASKKDLYLTVQSKLLSLREIVEREDVLQVTVDHPRLWTLRSQYAGAPQKNLGTPAAPRPGAQDHLPPRPLAPPPRKRRAATGFSHLAHVMANLT</sequence>
<reference evidence="2" key="1">
    <citation type="submission" date="2009-11" db="EMBL/GenBank/DDBJ databases">
        <authorList>
            <consortium name="The Broad Institute Genome Sequencing Platform"/>
            <person name="Ward D."/>
            <person name="Feldgarden M."/>
            <person name="Earl A."/>
            <person name="Young S.K."/>
            <person name="Zeng Q."/>
            <person name="Koehrsen M."/>
            <person name="Alvarado L."/>
            <person name="Berlin A."/>
            <person name="Bochicchio J."/>
            <person name="Borenstein D."/>
            <person name="Chapman S.B."/>
            <person name="Chen Z."/>
            <person name="Engels R."/>
            <person name="Freedman E."/>
            <person name="Gellesch M."/>
            <person name="Goldberg J."/>
            <person name="Griggs A."/>
            <person name="Gujja S."/>
            <person name="Heilman E."/>
            <person name="Heiman D."/>
            <person name="Hepburn T."/>
            <person name="Howarth C."/>
            <person name="Jen D."/>
            <person name="Larson L."/>
            <person name="Lewis B."/>
            <person name="Mehta T."/>
            <person name="Park D."/>
            <person name="Pearson M."/>
            <person name="Roberts A."/>
            <person name="Saif S."/>
            <person name="Shea T."/>
            <person name="Shenoy N."/>
            <person name="Sisk P."/>
            <person name="Stolte C."/>
            <person name="Sykes S."/>
            <person name="Thomson T."/>
            <person name="Walk T."/>
            <person name="White J."/>
            <person name="Yandava C."/>
            <person name="Izard J."/>
            <person name="Baranova O.V."/>
            <person name="Blanton J.M."/>
            <person name="Tanner A.C."/>
            <person name="Dewhirst F.E."/>
            <person name="Haas B."/>
            <person name="Nusbaum C."/>
            <person name="Birren B."/>
        </authorList>
    </citation>
    <scope>NUCLEOTIDE SEQUENCE [LARGE SCALE GENOMIC DNA]</scope>
    <source>
        <strain evidence="2">1-1 BBBD Race 1</strain>
    </source>
</reference>
<dbReference type="EnsemblFungi" id="PTTG_25770-t43_1">
    <property type="protein sequence ID" value="PTTG_25770-t43_1-p1"/>
    <property type="gene ID" value="PTTG_25770"/>
</dbReference>
<dbReference type="AlphaFoldDB" id="A0A180H117"/>
<proteinExistence type="predicted"/>
<keyword evidence="4" id="KW-1185">Reference proteome</keyword>
<protein>
    <submittedName>
        <fullName evidence="2 3">Uncharacterized protein</fullName>
    </submittedName>
</protein>
<evidence type="ECO:0000313" key="2">
    <source>
        <dbReference type="EMBL" id="OAV98033.1"/>
    </source>
</evidence>
<name>A0A180H117_PUCT1</name>
<organism evidence="2">
    <name type="scientific">Puccinia triticina (isolate 1-1 / race 1 (BBBD))</name>
    <name type="common">Brown leaf rust fungus</name>
    <dbReference type="NCBI Taxonomy" id="630390"/>
    <lineage>
        <taxon>Eukaryota</taxon>
        <taxon>Fungi</taxon>
        <taxon>Dikarya</taxon>
        <taxon>Basidiomycota</taxon>
        <taxon>Pucciniomycotina</taxon>
        <taxon>Pucciniomycetes</taxon>
        <taxon>Pucciniales</taxon>
        <taxon>Pucciniaceae</taxon>
        <taxon>Puccinia</taxon>
    </lineage>
</organism>
<dbReference type="OrthoDB" id="2508522at2759"/>
<accession>A0A180H117</accession>
<dbReference type="Proteomes" id="UP000005240">
    <property type="component" value="Unassembled WGS sequence"/>
</dbReference>
<dbReference type="EMBL" id="ADAS02000009">
    <property type="protein sequence ID" value="OAV98033.1"/>
    <property type="molecule type" value="Genomic_DNA"/>
</dbReference>
<reference evidence="3 4" key="3">
    <citation type="journal article" date="2017" name="G3 (Bethesda)">
        <title>Comparative analysis highlights variable genome content of wheat rusts and divergence of the mating loci.</title>
        <authorList>
            <person name="Cuomo C.A."/>
            <person name="Bakkeren G."/>
            <person name="Khalil H.B."/>
            <person name="Panwar V."/>
            <person name="Joly D."/>
            <person name="Linning R."/>
            <person name="Sakthikumar S."/>
            <person name="Song X."/>
            <person name="Adiconis X."/>
            <person name="Fan L."/>
            <person name="Goldberg J.M."/>
            <person name="Levin J.Z."/>
            <person name="Young S."/>
            <person name="Zeng Q."/>
            <person name="Anikster Y."/>
            <person name="Bruce M."/>
            <person name="Wang M."/>
            <person name="Yin C."/>
            <person name="McCallum B."/>
            <person name="Szabo L.J."/>
            <person name="Hulbert S."/>
            <person name="Chen X."/>
            <person name="Fellers J.P."/>
        </authorList>
    </citation>
    <scope>NUCLEOTIDE SEQUENCE</scope>
    <source>
        <strain evidence="3">isolate 1-1 / race 1 (BBBD)</strain>
        <strain evidence="4">Isolate 1-1 / race 1 (BBBD)</strain>
    </source>
</reference>
<dbReference type="VEuPathDB" id="FungiDB:PTTG_25770"/>
<feature type="region of interest" description="Disordered" evidence="1">
    <location>
        <begin position="78"/>
        <end position="114"/>
    </location>
</feature>
<reference evidence="3" key="4">
    <citation type="submission" date="2025-05" db="UniProtKB">
        <authorList>
            <consortium name="EnsemblFungi"/>
        </authorList>
    </citation>
    <scope>IDENTIFICATION</scope>
    <source>
        <strain evidence="3">isolate 1-1 / race 1 (BBBD)</strain>
    </source>
</reference>
<evidence type="ECO:0000313" key="4">
    <source>
        <dbReference type="Proteomes" id="UP000005240"/>
    </source>
</evidence>
<evidence type="ECO:0000256" key="1">
    <source>
        <dbReference type="SAM" id="MobiDB-lite"/>
    </source>
</evidence>
<reference evidence="2" key="2">
    <citation type="submission" date="2016-05" db="EMBL/GenBank/DDBJ databases">
        <title>Comparative analysis highlights variable genome content of wheat rusts and divergence of the mating loci.</title>
        <authorList>
            <person name="Cuomo C.A."/>
            <person name="Bakkeren G."/>
            <person name="Szabo L."/>
            <person name="Khalil H."/>
            <person name="Joly D."/>
            <person name="Goldberg J."/>
            <person name="Young S."/>
            <person name="Zeng Q."/>
            <person name="Fellers J."/>
        </authorList>
    </citation>
    <scope>NUCLEOTIDE SEQUENCE [LARGE SCALE GENOMIC DNA]</scope>
    <source>
        <strain evidence="2">1-1 BBBD Race 1</strain>
    </source>
</reference>
<evidence type="ECO:0000313" key="3">
    <source>
        <dbReference type="EnsemblFungi" id="PTTG_25770-t43_1-p1"/>
    </source>
</evidence>
<gene>
    <name evidence="2" type="ORF">PTTG_25770</name>
</gene>